<feature type="compositionally biased region" description="Basic and acidic residues" evidence="1">
    <location>
        <begin position="1"/>
        <end position="25"/>
    </location>
</feature>
<dbReference type="VEuPathDB" id="FungiDB:I7I51_08364"/>
<dbReference type="AlphaFoldDB" id="A0A8A1M2N5"/>
<name>A0A8A1M2N5_AJECA</name>
<dbReference type="Proteomes" id="UP000663671">
    <property type="component" value="Chromosome 2"/>
</dbReference>
<accession>A0A8A1M2N5</accession>
<evidence type="ECO:0000313" key="2">
    <source>
        <dbReference type="EMBL" id="QSS58934.1"/>
    </source>
</evidence>
<feature type="compositionally biased region" description="Basic and acidic residues" evidence="1">
    <location>
        <begin position="32"/>
        <end position="42"/>
    </location>
</feature>
<evidence type="ECO:0000313" key="3">
    <source>
        <dbReference type="Proteomes" id="UP000663671"/>
    </source>
</evidence>
<dbReference type="OrthoDB" id="5309565at2759"/>
<protein>
    <submittedName>
        <fullName evidence="2">Mismatched base pair and cruciform DNA recognition protein</fullName>
    </submittedName>
</protein>
<evidence type="ECO:0000256" key="1">
    <source>
        <dbReference type="SAM" id="MobiDB-lite"/>
    </source>
</evidence>
<feature type="region of interest" description="Disordered" evidence="1">
    <location>
        <begin position="1"/>
        <end position="42"/>
    </location>
</feature>
<dbReference type="EMBL" id="CP069109">
    <property type="protein sequence ID" value="QSS58934.1"/>
    <property type="molecule type" value="Genomic_DNA"/>
</dbReference>
<sequence>MDAEAERRKYTQMHEEGKFQQKEAEQGIQNRWGDDDKSEEKK</sequence>
<gene>
    <name evidence="2" type="ORF">I7I51_08364</name>
</gene>
<proteinExistence type="predicted"/>
<reference evidence="2" key="1">
    <citation type="submission" date="2021-01" db="EMBL/GenBank/DDBJ databases">
        <title>Chromosome-level genome assembly of a human fungal pathogen reveals clustering of transcriptionally co-regulated genes.</title>
        <authorList>
            <person name="Voorhies M."/>
            <person name="Cohen S."/>
            <person name="Shea T.P."/>
            <person name="Petrus S."/>
            <person name="Munoz J.F."/>
            <person name="Poplawski S."/>
            <person name="Goldman W.E."/>
            <person name="Michael T."/>
            <person name="Cuomo C.A."/>
            <person name="Sil A."/>
            <person name="Beyhan S."/>
        </authorList>
    </citation>
    <scope>NUCLEOTIDE SEQUENCE</scope>
    <source>
        <strain evidence="2">WU24</strain>
    </source>
</reference>
<organism evidence="2 3">
    <name type="scientific">Ajellomyces capsulatus</name>
    <name type="common">Darling's disease fungus</name>
    <name type="synonym">Histoplasma capsulatum</name>
    <dbReference type="NCBI Taxonomy" id="5037"/>
    <lineage>
        <taxon>Eukaryota</taxon>
        <taxon>Fungi</taxon>
        <taxon>Dikarya</taxon>
        <taxon>Ascomycota</taxon>
        <taxon>Pezizomycotina</taxon>
        <taxon>Eurotiomycetes</taxon>
        <taxon>Eurotiomycetidae</taxon>
        <taxon>Onygenales</taxon>
        <taxon>Ajellomycetaceae</taxon>
        <taxon>Histoplasma</taxon>
    </lineage>
</organism>